<proteinExistence type="predicted"/>
<evidence type="ECO:0000313" key="1">
    <source>
        <dbReference type="EMBL" id="SVC45428.1"/>
    </source>
</evidence>
<organism evidence="1">
    <name type="scientific">marine metagenome</name>
    <dbReference type="NCBI Taxonomy" id="408172"/>
    <lineage>
        <taxon>unclassified sequences</taxon>
        <taxon>metagenomes</taxon>
        <taxon>ecological metagenomes</taxon>
    </lineage>
</organism>
<sequence>MALRKLSHIEDDAVEWLREKYEKLRHSLIVARVGSIKNPYNIISEGSREKELKLGRMYFFHYQPKTKKKLPYYDIFPLVIPIKPYNGGRGMLGMNFHYLPYRLREKLMKKLIGFLNEEELEAYLHVSYNDIKGFTRFKEAKPTLHKYDLTGSYVRSQFIHIEPNEWTTALHLPVEEFRSRGGAMGVTKAEVWGDSKDIIEHHKIKFI</sequence>
<accession>A0A382MA32</accession>
<dbReference type="AlphaFoldDB" id="A0A382MA32"/>
<reference evidence="1" key="1">
    <citation type="submission" date="2018-05" db="EMBL/GenBank/DDBJ databases">
        <authorList>
            <person name="Lanie J.A."/>
            <person name="Ng W.-L."/>
            <person name="Kazmierczak K.M."/>
            <person name="Andrzejewski T.M."/>
            <person name="Davidsen T.M."/>
            <person name="Wayne K.J."/>
            <person name="Tettelin H."/>
            <person name="Glass J.I."/>
            <person name="Rusch D."/>
            <person name="Podicherti R."/>
            <person name="Tsui H.-C.T."/>
            <person name="Winkler M.E."/>
        </authorList>
    </citation>
    <scope>NUCLEOTIDE SEQUENCE</scope>
</reference>
<protein>
    <recommendedName>
        <fullName evidence="2">DNA end protector protein</fullName>
    </recommendedName>
</protein>
<name>A0A382MA32_9ZZZZ</name>
<dbReference type="EMBL" id="UINC01092117">
    <property type="protein sequence ID" value="SVC45428.1"/>
    <property type="molecule type" value="Genomic_DNA"/>
</dbReference>
<gene>
    <name evidence="1" type="ORF">METZ01_LOCUS298282</name>
</gene>
<evidence type="ECO:0008006" key="2">
    <source>
        <dbReference type="Google" id="ProtNLM"/>
    </source>
</evidence>